<evidence type="ECO:0000313" key="2">
    <source>
        <dbReference type="Proteomes" id="UP000010796"/>
    </source>
</evidence>
<dbReference type="HOGENOM" id="CLU_2616351_0_0_10"/>
<protein>
    <submittedName>
        <fullName evidence="1">Uncharacterized protein</fullName>
    </submittedName>
</protein>
<sequence length="78" mass="8713">MEALKIGHFKVEVLQDDAWVTVATGKVRPLQPFETGRVRLSHQQTTAPLHRATEIKVYVDGEQVGWFHGSSDEDGVVI</sequence>
<keyword evidence="2" id="KW-1185">Reference proteome</keyword>
<dbReference type="Proteomes" id="UP000010796">
    <property type="component" value="Chromosome"/>
</dbReference>
<dbReference type="RefSeq" id="WP_015266422.1">
    <property type="nucleotide sequence ID" value="NC_019904.1"/>
</dbReference>
<evidence type="ECO:0000313" key="1">
    <source>
        <dbReference type="EMBL" id="AGA78869.1"/>
    </source>
</evidence>
<organism evidence="1 2">
    <name type="scientific">Echinicola vietnamensis (strain DSM 17526 / LMG 23754 / KMM 6221)</name>
    <dbReference type="NCBI Taxonomy" id="926556"/>
    <lineage>
        <taxon>Bacteria</taxon>
        <taxon>Pseudomonadati</taxon>
        <taxon>Bacteroidota</taxon>
        <taxon>Cytophagia</taxon>
        <taxon>Cytophagales</taxon>
        <taxon>Cyclobacteriaceae</taxon>
        <taxon>Echinicola</taxon>
    </lineage>
</organism>
<accession>L0FY74</accession>
<reference evidence="2" key="1">
    <citation type="submission" date="2012-02" db="EMBL/GenBank/DDBJ databases">
        <title>The complete genome of Echinicola vietnamensis DSM 17526.</title>
        <authorList>
            <person name="Lucas S."/>
            <person name="Copeland A."/>
            <person name="Lapidus A."/>
            <person name="Glavina del Rio T."/>
            <person name="Dalin E."/>
            <person name="Tice H."/>
            <person name="Bruce D."/>
            <person name="Goodwin L."/>
            <person name="Pitluck S."/>
            <person name="Peters L."/>
            <person name="Ovchinnikova G."/>
            <person name="Teshima H."/>
            <person name="Kyrpides N."/>
            <person name="Mavromatis K."/>
            <person name="Ivanova N."/>
            <person name="Brettin T."/>
            <person name="Detter J.C."/>
            <person name="Han C."/>
            <person name="Larimer F."/>
            <person name="Land M."/>
            <person name="Hauser L."/>
            <person name="Markowitz V."/>
            <person name="Cheng J.-F."/>
            <person name="Hugenholtz P."/>
            <person name="Woyke T."/>
            <person name="Wu D."/>
            <person name="Brambilla E."/>
            <person name="Klenk H.-P."/>
            <person name="Eisen J.A."/>
        </authorList>
    </citation>
    <scope>NUCLEOTIDE SEQUENCE [LARGE SCALE GENOMIC DNA]</scope>
    <source>
        <strain evidence="2">DSM 17526 / LMG 23754 / KMM 6221</strain>
    </source>
</reference>
<dbReference type="AlphaFoldDB" id="L0FY74"/>
<name>L0FY74_ECHVK</name>
<dbReference type="EMBL" id="CP003346">
    <property type="protein sequence ID" value="AGA78869.1"/>
    <property type="molecule type" value="Genomic_DNA"/>
</dbReference>
<proteinExistence type="predicted"/>
<dbReference type="KEGG" id="evi:Echvi_2627"/>
<gene>
    <name evidence="1" type="ordered locus">Echvi_2627</name>
</gene>